<dbReference type="Pfam" id="PF00031">
    <property type="entry name" value="Cystatin"/>
    <property type="match status" value="1"/>
</dbReference>
<reference evidence="4 5" key="1">
    <citation type="journal article" date="2017" name="Genome Biol.">
        <title>New reference genome sequences of hot pepper reveal the massive evolution of plant disease-resistance genes by retroduplication.</title>
        <authorList>
            <person name="Kim S."/>
            <person name="Park J."/>
            <person name="Yeom S.I."/>
            <person name="Kim Y.M."/>
            <person name="Seo E."/>
            <person name="Kim K.T."/>
            <person name="Kim M.S."/>
            <person name="Lee J.M."/>
            <person name="Cheong K."/>
            <person name="Shin H.S."/>
            <person name="Kim S.B."/>
            <person name="Han K."/>
            <person name="Lee J."/>
            <person name="Park M."/>
            <person name="Lee H.A."/>
            <person name="Lee H.Y."/>
            <person name="Lee Y."/>
            <person name="Oh S."/>
            <person name="Lee J.H."/>
            <person name="Choi E."/>
            <person name="Choi E."/>
            <person name="Lee S.E."/>
            <person name="Jeon J."/>
            <person name="Kim H."/>
            <person name="Choi G."/>
            <person name="Song H."/>
            <person name="Lee J."/>
            <person name="Lee S.C."/>
            <person name="Kwon J.K."/>
            <person name="Lee H.Y."/>
            <person name="Koo N."/>
            <person name="Hong Y."/>
            <person name="Kim R.W."/>
            <person name="Kang W.H."/>
            <person name="Huh J.H."/>
            <person name="Kang B.C."/>
            <person name="Yang T.J."/>
            <person name="Lee Y.H."/>
            <person name="Bennetzen J.L."/>
            <person name="Choi D."/>
        </authorList>
    </citation>
    <scope>NUCLEOTIDE SEQUENCE [LARGE SCALE GENOMIC DNA]</scope>
    <source>
        <strain evidence="5">cv. PBC81</strain>
    </source>
</reference>
<evidence type="ECO:0000259" key="3">
    <source>
        <dbReference type="Pfam" id="PF00031"/>
    </source>
</evidence>
<name>A0A2G2UYH9_CAPBA</name>
<keyword evidence="5" id="KW-1185">Reference proteome</keyword>
<evidence type="ECO:0000313" key="5">
    <source>
        <dbReference type="Proteomes" id="UP000224567"/>
    </source>
</evidence>
<dbReference type="AlphaFoldDB" id="A0A2G2UYH9"/>
<organism evidence="4 5">
    <name type="scientific">Capsicum baccatum</name>
    <name type="common">Peruvian pepper</name>
    <dbReference type="NCBI Taxonomy" id="33114"/>
    <lineage>
        <taxon>Eukaryota</taxon>
        <taxon>Viridiplantae</taxon>
        <taxon>Streptophyta</taxon>
        <taxon>Embryophyta</taxon>
        <taxon>Tracheophyta</taxon>
        <taxon>Spermatophyta</taxon>
        <taxon>Magnoliopsida</taxon>
        <taxon>eudicotyledons</taxon>
        <taxon>Gunneridae</taxon>
        <taxon>Pentapetalae</taxon>
        <taxon>asterids</taxon>
        <taxon>lamiids</taxon>
        <taxon>Solanales</taxon>
        <taxon>Solanaceae</taxon>
        <taxon>Solanoideae</taxon>
        <taxon>Capsiceae</taxon>
        <taxon>Capsicum</taxon>
    </lineage>
</organism>
<evidence type="ECO:0000313" key="4">
    <source>
        <dbReference type="EMBL" id="PHT25794.1"/>
    </source>
</evidence>
<dbReference type="Gene3D" id="3.10.450.10">
    <property type="match status" value="1"/>
</dbReference>
<dbReference type="SUPFAM" id="SSF54403">
    <property type="entry name" value="Cystatin/monellin"/>
    <property type="match status" value="1"/>
</dbReference>
<feature type="domain" description="Cystatin" evidence="3">
    <location>
        <begin position="18"/>
        <end position="62"/>
    </location>
</feature>
<proteinExistence type="predicted"/>
<dbReference type="InterPro" id="IPR006462">
    <property type="entry name" value="MS5"/>
</dbReference>
<keyword evidence="1" id="KW-0646">Protease inhibitor</keyword>
<evidence type="ECO:0000256" key="1">
    <source>
        <dbReference type="ARBA" id="ARBA00022690"/>
    </source>
</evidence>
<comment type="caution">
    <text evidence="4">The sequence shown here is derived from an EMBL/GenBank/DDBJ whole genome shotgun (WGS) entry which is preliminary data.</text>
</comment>
<sequence>MWYYLEDLENVKLMKGYAAQALEQYNKKHGTTYEVNEIIRVNEDGCRDVTYYITLSVKNGESEYFQVKVVDRLHKSLKVLIVRPRVKGSDGISLM</sequence>
<dbReference type="InterPro" id="IPR046350">
    <property type="entry name" value="Cystatin_sf"/>
</dbReference>
<accession>A0A2G2UYH9</accession>
<dbReference type="PANTHER" id="PTHR31260">
    <property type="entry name" value="CYSTATIN/MONELLIN SUPERFAMILY PROTEIN"/>
    <property type="match status" value="1"/>
</dbReference>
<dbReference type="Proteomes" id="UP000224567">
    <property type="component" value="Unassembled WGS sequence"/>
</dbReference>
<protein>
    <recommendedName>
        <fullName evidence="3">Cystatin domain-containing protein</fullName>
    </recommendedName>
</protein>
<keyword evidence="2" id="KW-0789">Thiol protease inhibitor</keyword>
<reference evidence="5" key="2">
    <citation type="journal article" date="2017" name="J. Anim. Genet.">
        <title>Multiple reference genome sequences of hot pepper reveal the massive evolution of plant disease resistance genes by retroduplication.</title>
        <authorList>
            <person name="Kim S."/>
            <person name="Park J."/>
            <person name="Yeom S.-I."/>
            <person name="Kim Y.-M."/>
            <person name="Seo E."/>
            <person name="Kim K.-T."/>
            <person name="Kim M.-S."/>
            <person name="Lee J.M."/>
            <person name="Cheong K."/>
            <person name="Shin H.-S."/>
            <person name="Kim S.-B."/>
            <person name="Han K."/>
            <person name="Lee J."/>
            <person name="Park M."/>
            <person name="Lee H.-A."/>
            <person name="Lee H.-Y."/>
            <person name="Lee Y."/>
            <person name="Oh S."/>
            <person name="Lee J.H."/>
            <person name="Choi E."/>
            <person name="Choi E."/>
            <person name="Lee S.E."/>
            <person name="Jeon J."/>
            <person name="Kim H."/>
            <person name="Choi G."/>
            <person name="Song H."/>
            <person name="Lee J."/>
            <person name="Lee S.-C."/>
            <person name="Kwon J.-K."/>
            <person name="Lee H.-Y."/>
            <person name="Koo N."/>
            <person name="Hong Y."/>
            <person name="Kim R.W."/>
            <person name="Kang W.-H."/>
            <person name="Huh J.H."/>
            <person name="Kang B.-C."/>
            <person name="Yang T.-J."/>
            <person name="Lee Y.-H."/>
            <person name="Bennetzen J.L."/>
            <person name="Choi D."/>
        </authorList>
    </citation>
    <scope>NUCLEOTIDE SEQUENCE [LARGE SCALE GENOMIC DNA]</scope>
    <source>
        <strain evidence="5">cv. PBC81</strain>
    </source>
</reference>
<evidence type="ECO:0000256" key="2">
    <source>
        <dbReference type="ARBA" id="ARBA00022704"/>
    </source>
</evidence>
<dbReference type="OrthoDB" id="1034349at2759"/>
<dbReference type="InterPro" id="IPR000010">
    <property type="entry name" value="Cystatin_dom"/>
</dbReference>
<dbReference type="GO" id="GO:0004869">
    <property type="term" value="F:cysteine-type endopeptidase inhibitor activity"/>
    <property type="evidence" value="ECO:0007669"/>
    <property type="project" value="UniProtKB-KW"/>
</dbReference>
<gene>
    <name evidence="4" type="ORF">CQW23_34586</name>
</gene>
<dbReference type="EMBL" id="MLFT02001302">
    <property type="protein sequence ID" value="PHT25794.1"/>
    <property type="molecule type" value="Genomic_DNA"/>
</dbReference>
<dbReference type="PANTHER" id="PTHR31260:SF79">
    <property type="entry name" value="CYSTATIN DOMAIN-CONTAINING PROTEIN"/>
    <property type="match status" value="1"/>
</dbReference>